<gene>
    <name evidence="11" type="ORF">CVT25_005962</name>
</gene>
<evidence type="ECO:0000256" key="5">
    <source>
        <dbReference type="ARBA" id="ARBA00023242"/>
    </source>
</evidence>
<feature type="compositionally biased region" description="Pro residues" evidence="8">
    <location>
        <begin position="320"/>
        <end position="330"/>
    </location>
</feature>
<keyword evidence="5" id="KW-0539">Nucleus</keyword>
<dbReference type="EMBL" id="NHYD01003974">
    <property type="protein sequence ID" value="PPQ67383.1"/>
    <property type="molecule type" value="Genomic_DNA"/>
</dbReference>
<dbReference type="GO" id="GO:0005634">
    <property type="term" value="C:nucleus"/>
    <property type="evidence" value="ECO:0007669"/>
    <property type="project" value="UniProtKB-SubCell"/>
</dbReference>
<feature type="compositionally biased region" description="Basic and acidic residues" evidence="8">
    <location>
        <begin position="206"/>
        <end position="223"/>
    </location>
</feature>
<keyword evidence="4 7" id="KW-0694">RNA-binding</keyword>
<evidence type="ECO:0000256" key="3">
    <source>
        <dbReference type="ARBA" id="ARBA00022737"/>
    </source>
</evidence>
<feature type="region of interest" description="Disordered" evidence="8">
    <location>
        <begin position="173"/>
        <end position="432"/>
    </location>
</feature>
<dbReference type="PANTHER" id="PTHR23003">
    <property type="entry name" value="RNA RECOGNITION MOTIF RRM DOMAIN CONTAINING PROTEIN"/>
    <property type="match status" value="1"/>
</dbReference>
<dbReference type="Pfam" id="PF00098">
    <property type="entry name" value="zf-CCHC"/>
    <property type="match status" value="1"/>
</dbReference>
<keyword evidence="6" id="KW-0862">Zinc</keyword>
<dbReference type="GO" id="GO:0005737">
    <property type="term" value="C:cytoplasm"/>
    <property type="evidence" value="ECO:0007669"/>
    <property type="project" value="TreeGrafter"/>
</dbReference>
<dbReference type="GO" id="GO:0008270">
    <property type="term" value="F:zinc ion binding"/>
    <property type="evidence" value="ECO:0007669"/>
    <property type="project" value="UniProtKB-KW"/>
</dbReference>
<feature type="compositionally biased region" description="Basic and acidic residues" evidence="8">
    <location>
        <begin position="332"/>
        <end position="349"/>
    </location>
</feature>
<accession>A0A409VMB5</accession>
<feature type="domain" description="RRM" evidence="9">
    <location>
        <begin position="75"/>
        <end position="145"/>
    </location>
</feature>
<dbReference type="SMART" id="SM00343">
    <property type="entry name" value="ZnF_C2HC"/>
    <property type="match status" value="1"/>
</dbReference>
<feature type="domain" description="CCHC-type" evidence="10">
    <location>
        <begin position="159"/>
        <end position="174"/>
    </location>
</feature>
<evidence type="ECO:0000259" key="9">
    <source>
        <dbReference type="PROSITE" id="PS50102"/>
    </source>
</evidence>
<dbReference type="GO" id="GO:0003729">
    <property type="term" value="F:mRNA binding"/>
    <property type="evidence" value="ECO:0007669"/>
    <property type="project" value="TreeGrafter"/>
</dbReference>
<dbReference type="InterPro" id="IPR012677">
    <property type="entry name" value="Nucleotide-bd_a/b_plait_sf"/>
</dbReference>
<dbReference type="InterPro" id="IPR035979">
    <property type="entry name" value="RBD_domain_sf"/>
</dbReference>
<evidence type="ECO:0000256" key="2">
    <source>
        <dbReference type="ARBA" id="ARBA00022664"/>
    </source>
</evidence>
<dbReference type="InterPro" id="IPR001878">
    <property type="entry name" value="Znf_CCHC"/>
</dbReference>
<dbReference type="Proteomes" id="UP000283269">
    <property type="component" value="Unassembled WGS sequence"/>
</dbReference>
<organism evidence="11 12">
    <name type="scientific">Psilocybe cyanescens</name>
    <dbReference type="NCBI Taxonomy" id="93625"/>
    <lineage>
        <taxon>Eukaryota</taxon>
        <taxon>Fungi</taxon>
        <taxon>Dikarya</taxon>
        <taxon>Basidiomycota</taxon>
        <taxon>Agaricomycotina</taxon>
        <taxon>Agaricomycetes</taxon>
        <taxon>Agaricomycetidae</taxon>
        <taxon>Agaricales</taxon>
        <taxon>Agaricineae</taxon>
        <taxon>Strophariaceae</taxon>
        <taxon>Psilocybe</taxon>
    </lineage>
</organism>
<evidence type="ECO:0000259" key="10">
    <source>
        <dbReference type="PROSITE" id="PS50158"/>
    </source>
</evidence>
<dbReference type="Gene3D" id="3.30.70.330">
    <property type="match status" value="1"/>
</dbReference>
<dbReference type="InParanoid" id="A0A409VMB5"/>
<feature type="compositionally biased region" description="Basic and acidic residues" evidence="8">
    <location>
        <begin position="256"/>
        <end position="277"/>
    </location>
</feature>
<dbReference type="OrthoDB" id="1099063at2759"/>
<dbReference type="PROSITE" id="PS50158">
    <property type="entry name" value="ZF_CCHC"/>
    <property type="match status" value="1"/>
</dbReference>
<keyword evidence="3" id="KW-0677">Repeat</keyword>
<evidence type="ECO:0000313" key="12">
    <source>
        <dbReference type="Proteomes" id="UP000283269"/>
    </source>
</evidence>
<dbReference type="STRING" id="93625.A0A409VMB5"/>
<keyword evidence="2" id="KW-0507">mRNA processing</keyword>
<keyword evidence="6" id="KW-0863">Zinc-finger</keyword>
<proteinExistence type="predicted"/>
<dbReference type="Pfam" id="PF00076">
    <property type="entry name" value="RRM_1"/>
    <property type="match status" value="1"/>
</dbReference>
<dbReference type="InterPro" id="IPR050374">
    <property type="entry name" value="RRT5_SRSF_SR"/>
</dbReference>
<reference evidence="11 12" key="1">
    <citation type="journal article" date="2018" name="Evol. Lett.">
        <title>Horizontal gene cluster transfer increased hallucinogenic mushroom diversity.</title>
        <authorList>
            <person name="Reynolds H.T."/>
            <person name="Vijayakumar V."/>
            <person name="Gluck-Thaler E."/>
            <person name="Korotkin H.B."/>
            <person name="Matheny P.B."/>
            <person name="Slot J.C."/>
        </authorList>
    </citation>
    <scope>NUCLEOTIDE SEQUENCE [LARGE SCALE GENOMIC DNA]</scope>
    <source>
        <strain evidence="11 12">2631</strain>
    </source>
</reference>
<protein>
    <recommendedName>
        <fullName evidence="13">RNA-binding domain-containing protein</fullName>
    </recommendedName>
</protein>
<comment type="caution">
    <text evidence="11">The sequence shown here is derived from an EMBL/GenBank/DDBJ whole genome shotgun (WGS) entry which is preliminary data.</text>
</comment>
<sequence>MAAPNAVDDSSMPPENWGPQDDQSIGTGGNGQSATGASLPVDDRSTGQDPENPDYPRGSSVSENETFREKQVKPNKVYIGGLPEHTRQEDLQSCFGKIGNIVNIELKVGYGFVEFDSRDAAEESVAKYHEGFFMGNKIRVELSHGGGRTAKFAGDPGACFKCGKMGHWARECPNNSGPVHRRSNYDPPLIDRIQRDYNSHPPRNMPPRDDFSQQRIPPRDGRFDYPPPSNVVRDHRRPPSPREYREYGPPIPPNARVRDYDDFRRGPPAPADERERFPPPSDFRGRYPPVSDPPYRGYGPPVTSYDRYDRRPNDRYTPYSQPPGPRPRTPPRVREEYEHNFSDYPEYRGRPVTPPRYPPDYNRLNGNSPAVRYGRRSASPARTGGSPYDGYPVNGYMPGSVAPPVAPPRGARDYPPRNNREMIEPVGAYRRP</sequence>
<dbReference type="CDD" id="cd00590">
    <property type="entry name" value="RRM_SF"/>
    <property type="match status" value="1"/>
</dbReference>
<evidence type="ECO:0000256" key="8">
    <source>
        <dbReference type="SAM" id="MobiDB-lite"/>
    </source>
</evidence>
<evidence type="ECO:0008006" key="13">
    <source>
        <dbReference type="Google" id="ProtNLM"/>
    </source>
</evidence>
<dbReference type="SMART" id="SM00360">
    <property type="entry name" value="RRM"/>
    <property type="match status" value="1"/>
</dbReference>
<name>A0A409VMB5_PSICY</name>
<evidence type="ECO:0000313" key="11">
    <source>
        <dbReference type="EMBL" id="PPQ67383.1"/>
    </source>
</evidence>
<dbReference type="Gene3D" id="4.10.60.10">
    <property type="entry name" value="Zinc finger, CCHC-type"/>
    <property type="match status" value="1"/>
</dbReference>
<evidence type="ECO:0000256" key="7">
    <source>
        <dbReference type="PROSITE-ProRule" id="PRU00176"/>
    </source>
</evidence>
<evidence type="ECO:0000256" key="4">
    <source>
        <dbReference type="ARBA" id="ARBA00022884"/>
    </source>
</evidence>
<dbReference type="SUPFAM" id="SSF54928">
    <property type="entry name" value="RNA-binding domain, RBD"/>
    <property type="match status" value="1"/>
</dbReference>
<dbReference type="GO" id="GO:0006397">
    <property type="term" value="P:mRNA processing"/>
    <property type="evidence" value="ECO:0007669"/>
    <property type="project" value="UniProtKB-KW"/>
</dbReference>
<comment type="subcellular location">
    <subcellularLocation>
        <location evidence="1">Nucleus</location>
    </subcellularLocation>
</comment>
<dbReference type="AlphaFoldDB" id="A0A409VMB5"/>
<dbReference type="PROSITE" id="PS50102">
    <property type="entry name" value="RRM"/>
    <property type="match status" value="1"/>
</dbReference>
<feature type="compositionally biased region" description="Basic and acidic residues" evidence="8">
    <location>
        <begin position="410"/>
        <end position="423"/>
    </location>
</feature>
<evidence type="ECO:0000256" key="6">
    <source>
        <dbReference type="PROSITE-ProRule" id="PRU00047"/>
    </source>
</evidence>
<evidence type="ECO:0000256" key="1">
    <source>
        <dbReference type="ARBA" id="ARBA00004123"/>
    </source>
</evidence>
<dbReference type="InterPro" id="IPR000504">
    <property type="entry name" value="RRM_dom"/>
</dbReference>
<feature type="region of interest" description="Disordered" evidence="8">
    <location>
        <begin position="1"/>
        <end position="69"/>
    </location>
</feature>
<dbReference type="PANTHER" id="PTHR23003:SF62">
    <property type="entry name" value="SERINE_ARGININE (SR)-TYPE SHUTTLING MRNA BINDING PROTEIN NPL3"/>
    <property type="match status" value="1"/>
</dbReference>
<keyword evidence="12" id="KW-1185">Reference proteome</keyword>
<keyword evidence="6" id="KW-0479">Metal-binding</keyword>